<evidence type="ECO:0000256" key="2">
    <source>
        <dbReference type="ARBA" id="ARBA00022692"/>
    </source>
</evidence>
<dbReference type="EMBL" id="BAAASD010000012">
    <property type="protein sequence ID" value="GAA2345093.1"/>
    <property type="molecule type" value="Genomic_DNA"/>
</dbReference>
<evidence type="ECO:0000256" key="3">
    <source>
        <dbReference type="ARBA" id="ARBA00022989"/>
    </source>
</evidence>
<feature type="region of interest" description="Disordered" evidence="5">
    <location>
        <begin position="186"/>
        <end position="241"/>
    </location>
</feature>
<keyword evidence="9" id="KW-1185">Reference proteome</keyword>
<comment type="caution">
    <text evidence="8">The sequence shown here is derived from an EMBL/GenBank/DDBJ whole genome shotgun (WGS) entry which is preliminary data.</text>
</comment>
<feature type="transmembrane region" description="Helical" evidence="6">
    <location>
        <begin position="450"/>
        <end position="470"/>
    </location>
</feature>
<feature type="domain" description="Integral membrane bound transporter" evidence="7">
    <location>
        <begin position="412"/>
        <end position="536"/>
    </location>
</feature>
<evidence type="ECO:0000256" key="1">
    <source>
        <dbReference type="ARBA" id="ARBA00004141"/>
    </source>
</evidence>
<keyword evidence="3 6" id="KW-1133">Transmembrane helix</keyword>
<dbReference type="InterPro" id="IPR049453">
    <property type="entry name" value="Memb_transporter_dom"/>
</dbReference>
<feature type="transmembrane region" description="Helical" evidence="6">
    <location>
        <begin position="498"/>
        <end position="515"/>
    </location>
</feature>
<dbReference type="RefSeq" id="WP_346175275.1">
    <property type="nucleotide sequence ID" value="NZ_BAAASD010000012.1"/>
</dbReference>
<proteinExistence type="predicted"/>
<feature type="transmembrane region" description="Helical" evidence="6">
    <location>
        <begin position="43"/>
        <end position="67"/>
    </location>
</feature>
<sequence>MRAPHTRPAPPRWLTHPLHGARGLRGPVPWAAVARGALGVGPVLAAGVAAGHTSAGVTAGLGAMFAHINDRPATRATRLVRIGLPALAGATGLLTGAWLGTLGLGTWIALALAAVGLVSGAISAIGPVCSSAGVQLMVACVVGAGMPAPEPPPARAGLLLAGATWVLAMAWLPPLFKGSVRLRGASAPADGRPRGGSRISITASALRSSGPPRALPFDRRAPLRLTRRGSREGAQAGPPDEREAVAAVYDALAELMAAVGTERGQAARRRLTAAYDAAYEALYAHRIPLYRPDAGQRRLRDLLAVAGALSETAVTLLWEGEPLPTRVTRTPALLARAVRTGRPPGPLPAPAPHTAGGLAAHRAVLLAARVFDGEPAPAVGAVGPGPRQRLRRVLGPAGREYAARVALCVGVATVLARSLPGDHWYWLPATAAFLVKPDMGPLVSRAVSRAFGTAVGVAVFGASAALLGALPGADEVWPVAVAAVCSALIPVSVRHFALQTAVLTPLLLSLVYLGGDRGAELARLVDTLLACVVVLAAGALPGLGGPRAQVSVRLSLAVRATRDHLGRVLAADAPYAVRLRLRREAYRALADARRAVEVASAEHPPFGRDLAAWAPVVAALEEIVDAATACGVRLDHGAPPPDAALADRLRAGLSDLADAVATRRPPADLPLPTVAPAALAKPHLGGAPCATLADVTAGLHRARHLAGSR</sequence>
<feature type="transmembrane region" description="Helical" evidence="6">
    <location>
        <begin position="521"/>
        <end position="543"/>
    </location>
</feature>
<evidence type="ECO:0000256" key="6">
    <source>
        <dbReference type="SAM" id="Phobius"/>
    </source>
</evidence>
<organism evidence="8 9">
    <name type="scientific">Streptomyces cuspidosporus</name>
    <dbReference type="NCBI Taxonomy" id="66882"/>
    <lineage>
        <taxon>Bacteria</taxon>
        <taxon>Bacillati</taxon>
        <taxon>Actinomycetota</taxon>
        <taxon>Actinomycetes</taxon>
        <taxon>Kitasatosporales</taxon>
        <taxon>Streptomycetaceae</taxon>
        <taxon>Streptomyces</taxon>
    </lineage>
</organism>
<evidence type="ECO:0000256" key="4">
    <source>
        <dbReference type="ARBA" id="ARBA00023136"/>
    </source>
</evidence>
<comment type="subcellular location">
    <subcellularLocation>
        <location evidence="1">Membrane</location>
        <topology evidence="1">Multi-pass membrane protein</topology>
    </subcellularLocation>
</comment>
<evidence type="ECO:0000313" key="8">
    <source>
        <dbReference type="EMBL" id="GAA2345093.1"/>
    </source>
</evidence>
<dbReference type="Pfam" id="PF13515">
    <property type="entry name" value="FUSC_2"/>
    <property type="match status" value="1"/>
</dbReference>
<keyword evidence="2 6" id="KW-0812">Transmembrane</keyword>
<protein>
    <submittedName>
        <fullName evidence="8">FUSC family protein</fullName>
    </submittedName>
</protein>
<feature type="transmembrane region" description="Helical" evidence="6">
    <location>
        <begin position="79"/>
        <end position="99"/>
    </location>
</feature>
<reference evidence="9" key="1">
    <citation type="journal article" date="2019" name="Int. J. Syst. Evol. Microbiol.">
        <title>The Global Catalogue of Microorganisms (GCM) 10K type strain sequencing project: providing services to taxonomists for standard genome sequencing and annotation.</title>
        <authorList>
            <consortium name="The Broad Institute Genomics Platform"/>
            <consortium name="The Broad Institute Genome Sequencing Center for Infectious Disease"/>
            <person name="Wu L."/>
            <person name="Ma J."/>
        </authorList>
    </citation>
    <scope>NUCLEOTIDE SEQUENCE [LARGE SCALE GENOMIC DNA]</scope>
    <source>
        <strain evidence="9">JCM 4316</strain>
    </source>
</reference>
<dbReference type="Proteomes" id="UP001500253">
    <property type="component" value="Unassembled WGS sequence"/>
</dbReference>
<keyword evidence="4 6" id="KW-0472">Membrane</keyword>
<name>A0ABP5T7W5_9ACTN</name>
<gene>
    <name evidence="8" type="ORF">GCM10010246_33720</name>
</gene>
<feature type="transmembrane region" description="Helical" evidence="6">
    <location>
        <begin position="105"/>
        <end position="125"/>
    </location>
</feature>
<evidence type="ECO:0000313" key="9">
    <source>
        <dbReference type="Proteomes" id="UP001500253"/>
    </source>
</evidence>
<evidence type="ECO:0000256" key="5">
    <source>
        <dbReference type="SAM" id="MobiDB-lite"/>
    </source>
</evidence>
<evidence type="ECO:0000259" key="7">
    <source>
        <dbReference type="Pfam" id="PF13515"/>
    </source>
</evidence>
<accession>A0ABP5T7W5</accession>